<evidence type="ECO:0000313" key="7">
    <source>
        <dbReference type="Proteomes" id="UP000663833"/>
    </source>
</evidence>
<dbReference type="Gene3D" id="3.60.10.10">
    <property type="entry name" value="Endonuclease/exonuclease/phosphatase"/>
    <property type="match status" value="1"/>
</dbReference>
<dbReference type="Proteomes" id="UP000663851">
    <property type="component" value="Unassembled WGS sequence"/>
</dbReference>
<dbReference type="Proteomes" id="UP000663825">
    <property type="component" value="Unassembled WGS sequence"/>
</dbReference>
<evidence type="ECO:0008006" key="9">
    <source>
        <dbReference type="Google" id="ProtNLM"/>
    </source>
</evidence>
<evidence type="ECO:0000313" key="5">
    <source>
        <dbReference type="EMBL" id="CAF4159744.1"/>
    </source>
</evidence>
<feature type="region of interest" description="Disordered" evidence="1">
    <location>
        <begin position="1"/>
        <end position="21"/>
    </location>
</feature>
<protein>
    <recommendedName>
        <fullName evidence="9">Craniofacial development protein 2-like</fullName>
    </recommendedName>
</protein>
<dbReference type="EMBL" id="CAJOBO010001007">
    <property type="protein sequence ID" value="CAF4324630.1"/>
    <property type="molecule type" value="Genomic_DNA"/>
</dbReference>
<dbReference type="InterPro" id="IPR036691">
    <property type="entry name" value="Endo/exonu/phosph_ase_sf"/>
</dbReference>
<sequence>MTIIENYTGSDVARGEQGPRPLLNRQDRIEKLATGKTGTTTGQIITNKTTAAVTSNVKIGQQQWKITKDTVTVGTWNVQTLWAIGKLELLRNEMKRFRFDVIRISEVRWTGKGEISSGDFIWPGEDSTHTRGVGMLLSAKAKKTLIGYNPISSRVITARFDATSFKRTVIHVYTEKKIAPHGTKKVSNFLTEL</sequence>
<comment type="caution">
    <text evidence="4">The sequence shown here is derived from an EMBL/GenBank/DDBJ whole genome shotgun (WGS) entry which is preliminary data.</text>
</comment>
<evidence type="ECO:0000256" key="1">
    <source>
        <dbReference type="SAM" id="MobiDB-lite"/>
    </source>
</evidence>
<evidence type="ECO:0000313" key="4">
    <source>
        <dbReference type="EMBL" id="CAF3596258.1"/>
    </source>
</evidence>
<dbReference type="EMBL" id="CAJNYD010004393">
    <property type="protein sequence ID" value="CAF3596258.1"/>
    <property type="molecule type" value="Genomic_DNA"/>
</dbReference>
<accession>A0A818MX18</accession>
<evidence type="ECO:0000313" key="8">
    <source>
        <dbReference type="Proteomes" id="UP000663873"/>
    </source>
</evidence>
<dbReference type="SUPFAM" id="SSF56219">
    <property type="entry name" value="DNase I-like"/>
    <property type="match status" value="1"/>
</dbReference>
<organism evidence="4 7">
    <name type="scientific">Rotaria socialis</name>
    <dbReference type="NCBI Taxonomy" id="392032"/>
    <lineage>
        <taxon>Eukaryota</taxon>
        <taxon>Metazoa</taxon>
        <taxon>Spiralia</taxon>
        <taxon>Gnathifera</taxon>
        <taxon>Rotifera</taxon>
        <taxon>Eurotatoria</taxon>
        <taxon>Bdelloidea</taxon>
        <taxon>Philodinida</taxon>
        <taxon>Philodinidae</taxon>
        <taxon>Rotaria</taxon>
    </lineage>
</organism>
<dbReference type="Proteomes" id="UP000663833">
    <property type="component" value="Unassembled WGS sequence"/>
</dbReference>
<evidence type="ECO:0000313" key="6">
    <source>
        <dbReference type="EMBL" id="CAF4324630.1"/>
    </source>
</evidence>
<evidence type="ECO:0000313" key="2">
    <source>
        <dbReference type="EMBL" id="CAF3270519.1"/>
    </source>
</evidence>
<dbReference type="Proteomes" id="UP000663873">
    <property type="component" value="Unassembled WGS sequence"/>
</dbReference>
<dbReference type="EMBL" id="CAJNXB010002678">
    <property type="protein sequence ID" value="CAF3270519.1"/>
    <property type="molecule type" value="Genomic_DNA"/>
</dbReference>
<dbReference type="EMBL" id="CAJNYT010002973">
    <property type="protein sequence ID" value="CAF3510734.1"/>
    <property type="molecule type" value="Genomic_DNA"/>
</dbReference>
<dbReference type="OrthoDB" id="6146255at2759"/>
<dbReference type="EMBL" id="CAJOBP010000310">
    <property type="protein sequence ID" value="CAF4159744.1"/>
    <property type="molecule type" value="Genomic_DNA"/>
</dbReference>
<name>A0A818MX18_9BILA</name>
<proteinExistence type="predicted"/>
<keyword evidence="8" id="KW-1185">Reference proteome</keyword>
<gene>
    <name evidence="3" type="ORF">GRG538_LOCUS18172</name>
    <name evidence="6" type="ORF">HFQ381_LOCUS15045</name>
    <name evidence="4" type="ORF">LUA448_LOCUS30195</name>
    <name evidence="2" type="ORF">TIS948_LOCUS16300</name>
    <name evidence="5" type="ORF">UJA718_LOCUS3987</name>
</gene>
<dbReference type="Proteomes" id="UP000663872">
    <property type="component" value="Unassembled WGS sequence"/>
</dbReference>
<reference evidence="4" key="1">
    <citation type="submission" date="2021-02" db="EMBL/GenBank/DDBJ databases">
        <authorList>
            <person name="Nowell W R."/>
        </authorList>
    </citation>
    <scope>NUCLEOTIDE SEQUENCE</scope>
</reference>
<dbReference type="AlphaFoldDB" id="A0A818MX18"/>
<evidence type="ECO:0000313" key="3">
    <source>
        <dbReference type="EMBL" id="CAF3510734.1"/>
    </source>
</evidence>